<dbReference type="PANTHER" id="PTHR45527">
    <property type="entry name" value="NONRIBOSOMAL PEPTIDE SYNTHETASE"/>
    <property type="match status" value="1"/>
</dbReference>
<dbReference type="Pfam" id="PF00668">
    <property type="entry name" value="Condensation"/>
    <property type="match status" value="6"/>
</dbReference>
<dbReference type="Proteomes" id="UP001303160">
    <property type="component" value="Unassembled WGS sequence"/>
</dbReference>
<feature type="domain" description="Carrier" evidence="6">
    <location>
        <begin position="3880"/>
        <end position="3957"/>
    </location>
</feature>
<dbReference type="Gene3D" id="3.30.300.30">
    <property type="match status" value="3"/>
</dbReference>
<dbReference type="FunFam" id="3.30.300.30:FF:000033">
    <property type="entry name" value="Nonribosomal siderophore peptide synthase SidC"/>
    <property type="match status" value="1"/>
</dbReference>
<dbReference type="FunFam" id="3.30.300.30:FF:000015">
    <property type="entry name" value="Nonribosomal peptide synthase SidD"/>
    <property type="match status" value="1"/>
</dbReference>
<dbReference type="InterPro" id="IPR020845">
    <property type="entry name" value="AMP-binding_CS"/>
</dbReference>
<dbReference type="GO" id="GO:0031177">
    <property type="term" value="F:phosphopantetheine binding"/>
    <property type="evidence" value="ECO:0007669"/>
    <property type="project" value="InterPro"/>
</dbReference>
<comment type="similarity">
    <text evidence="5">Belongs to the NRP synthetase family.</text>
</comment>
<dbReference type="GO" id="GO:0010106">
    <property type="term" value="P:cellular response to iron ion starvation"/>
    <property type="evidence" value="ECO:0007669"/>
    <property type="project" value="UniProtKB-ARBA"/>
</dbReference>
<dbReference type="InterPro" id="IPR020806">
    <property type="entry name" value="PKS_PP-bd"/>
</dbReference>
<feature type="domain" description="Carrier" evidence="6">
    <location>
        <begin position="2167"/>
        <end position="2243"/>
    </location>
</feature>
<dbReference type="PROSITE" id="PS00012">
    <property type="entry name" value="PHOSPHOPANTETHEINE"/>
    <property type="match status" value="5"/>
</dbReference>
<evidence type="ECO:0000256" key="1">
    <source>
        <dbReference type="ARBA" id="ARBA00004924"/>
    </source>
</evidence>
<dbReference type="GO" id="GO:0031169">
    <property type="term" value="P:ferrichrome biosynthetic process"/>
    <property type="evidence" value="ECO:0007669"/>
    <property type="project" value="UniProtKB-ARBA"/>
</dbReference>
<evidence type="ECO:0000256" key="5">
    <source>
        <dbReference type="ARBA" id="ARBA00029454"/>
    </source>
</evidence>
<dbReference type="InterPro" id="IPR001242">
    <property type="entry name" value="Condensation_dom"/>
</dbReference>
<dbReference type="Pfam" id="PF00501">
    <property type="entry name" value="AMP-binding"/>
    <property type="match status" value="3"/>
</dbReference>
<gene>
    <name evidence="7" type="ORF">QBC40DRAFT_315008</name>
</gene>
<feature type="domain" description="Carrier" evidence="6">
    <location>
        <begin position="3252"/>
        <end position="3329"/>
    </location>
</feature>
<evidence type="ECO:0000256" key="2">
    <source>
        <dbReference type="ARBA" id="ARBA00022450"/>
    </source>
</evidence>
<dbReference type="InterPro" id="IPR010071">
    <property type="entry name" value="AA_adenyl_dom"/>
</dbReference>
<evidence type="ECO:0000259" key="6">
    <source>
        <dbReference type="PROSITE" id="PS50075"/>
    </source>
</evidence>
<evidence type="ECO:0000256" key="3">
    <source>
        <dbReference type="ARBA" id="ARBA00022553"/>
    </source>
</evidence>
<dbReference type="NCBIfam" id="TIGR01733">
    <property type="entry name" value="AA-adenyl-dom"/>
    <property type="match status" value="2"/>
</dbReference>
<feature type="domain" description="Carrier" evidence="6">
    <location>
        <begin position="1616"/>
        <end position="1693"/>
    </location>
</feature>
<dbReference type="InterPro" id="IPR042099">
    <property type="entry name" value="ANL_N_sf"/>
</dbReference>
<dbReference type="GO" id="GO:0016874">
    <property type="term" value="F:ligase activity"/>
    <property type="evidence" value="ECO:0007669"/>
    <property type="project" value="UniProtKB-KW"/>
</dbReference>
<dbReference type="CDD" id="cd19542">
    <property type="entry name" value="CT_NRPS-like"/>
    <property type="match status" value="1"/>
</dbReference>
<keyword evidence="3" id="KW-0597">Phosphoprotein</keyword>
<dbReference type="PROSITE" id="PS00455">
    <property type="entry name" value="AMP_BINDING"/>
    <property type="match status" value="2"/>
</dbReference>
<dbReference type="InterPro" id="IPR045851">
    <property type="entry name" value="AMP-bd_C_sf"/>
</dbReference>
<feature type="domain" description="Carrier" evidence="6">
    <location>
        <begin position="542"/>
        <end position="615"/>
    </location>
</feature>
<keyword evidence="2" id="KW-0596">Phosphopantetheine</keyword>
<proteinExistence type="inferred from homology"/>
<dbReference type="GO" id="GO:0005737">
    <property type="term" value="C:cytoplasm"/>
    <property type="evidence" value="ECO:0007669"/>
    <property type="project" value="TreeGrafter"/>
</dbReference>
<feature type="domain" description="Carrier" evidence="6">
    <location>
        <begin position="4438"/>
        <end position="4511"/>
    </location>
</feature>
<dbReference type="SUPFAM" id="SSF47336">
    <property type="entry name" value="ACP-like"/>
    <property type="match status" value="6"/>
</dbReference>
<dbReference type="InterPro" id="IPR036736">
    <property type="entry name" value="ACP-like_sf"/>
</dbReference>
<comment type="caution">
    <text evidence="7">The sequence shown here is derived from an EMBL/GenBank/DDBJ whole genome shotgun (WGS) entry which is preliminary data.</text>
</comment>
<reference evidence="7" key="2">
    <citation type="submission" date="2023-05" db="EMBL/GenBank/DDBJ databases">
        <authorList>
            <consortium name="Lawrence Berkeley National Laboratory"/>
            <person name="Steindorff A."/>
            <person name="Hensen N."/>
            <person name="Bonometti L."/>
            <person name="Westerberg I."/>
            <person name="Brannstrom I.O."/>
            <person name="Guillou S."/>
            <person name="Cros-Aarteil S."/>
            <person name="Calhoun S."/>
            <person name="Haridas S."/>
            <person name="Kuo A."/>
            <person name="Mondo S."/>
            <person name="Pangilinan J."/>
            <person name="Riley R."/>
            <person name="Labutti K."/>
            <person name="Andreopoulos B."/>
            <person name="Lipzen A."/>
            <person name="Chen C."/>
            <person name="Yanf M."/>
            <person name="Daum C."/>
            <person name="Ng V."/>
            <person name="Clum A."/>
            <person name="Ohm R."/>
            <person name="Martin F."/>
            <person name="Silar P."/>
            <person name="Natvig D."/>
            <person name="Lalanne C."/>
            <person name="Gautier V."/>
            <person name="Ament-Velasquez S.L."/>
            <person name="Kruys A."/>
            <person name="Hutchinson M.I."/>
            <person name="Powell A.J."/>
            <person name="Barry K."/>
            <person name="Miller A.N."/>
            <person name="Grigoriev I.V."/>
            <person name="Debuchy R."/>
            <person name="Gladieux P."/>
            <person name="Thoren M.H."/>
            <person name="Johannesson H."/>
        </authorList>
    </citation>
    <scope>NUCLEOTIDE SEQUENCE</scope>
    <source>
        <strain evidence="7">CBS 315.58</strain>
    </source>
</reference>
<dbReference type="Gene3D" id="3.30.559.10">
    <property type="entry name" value="Chloramphenicol acetyltransferase-like domain"/>
    <property type="match status" value="6"/>
</dbReference>
<evidence type="ECO:0000313" key="7">
    <source>
        <dbReference type="EMBL" id="KAK4195852.1"/>
    </source>
</evidence>
<dbReference type="InterPro" id="IPR009081">
    <property type="entry name" value="PP-bd_ACP"/>
</dbReference>
<dbReference type="EMBL" id="MU864000">
    <property type="protein sequence ID" value="KAK4195852.1"/>
    <property type="molecule type" value="Genomic_DNA"/>
</dbReference>
<protein>
    <submittedName>
        <fullName evidence="7">Peptide synthetase</fullName>
    </submittedName>
</protein>
<keyword evidence="4" id="KW-0436">Ligase</keyword>
<dbReference type="Gene3D" id="3.30.559.30">
    <property type="entry name" value="Nonribosomal peptide synthetase, condensation domain"/>
    <property type="match status" value="6"/>
</dbReference>
<dbReference type="InterPro" id="IPR000873">
    <property type="entry name" value="AMP-dep_synth/lig_dom"/>
</dbReference>
<dbReference type="InterPro" id="IPR023213">
    <property type="entry name" value="CAT-like_dom_sf"/>
</dbReference>
<dbReference type="Gene3D" id="3.40.50.12780">
    <property type="entry name" value="N-terminal domain of ligase-like"/>
    <property type="match status" value="3"/>
</dbReference>
<dbReference type="NCBIfam" id="NF003417">
    <property type="entry name" value="PRK04813.1"/>
    <property type="match status" value="3"/>
</dbReference>
<organism evidence="7 8">
    <name type="scientific">Triangularia verruculosa</name>
    <dbReference type="NCBI Taxonomy" id="2587418"/>
    <lineage>
        <taxon>Eukaryota</taxon>
        <taxon>Fungi</taxon>
        <taxon>Dikarya</taxon>
        <taxon>Ascomycota</taxon>
        <taxon>Pezizomycotina</taxon>
        <taxon>Sordariomycetes</taxon>
        <taxon>Sordariomycetidae</taxon>
        <taxon>Sordariales</taxon>
        <taxon>Podosporaceae</taxon>
        <taxon>Triangularia</taxon>
    </lineage>
</organism>
<evidence type="ECO:0000313" key="8">
    <source>
        <dbReference type="Proteomes" id="UP001303160"/>
    </source>
</evidence>
<dbReference type="PANTHER" id="PTHR45527:SF1">
    <property type="entry name" value="FATTY ACID SYNTHASE"/>
    <property type="match status" value="1"/>
</dbReference>
<dbReference type="PROSITE" id="PS50075">
    <property type="entry name" value="CARRIER"/>
    <property type="match status" value="6"/>
</dbReference>
<dbReference type="Pfam" id="PF00550">
    <property type="entry name" value="PP-binding"/>
    <property type="match status" value="6"/>
</dbReference>
<dbReference type="GO" id="GO:0043041">
    <property type="term" value="P:amino acid activation for nonribosomal peptide biosynthetic process"/>
    <property type="evidence" value="ECO:0007669"/>
    <property type="project" value="TreeGrafter"/>
</dbReference>
<dbReference type="InterPro" id="IPR006162">
    <property type="entry name" value="Ppantetheine_attach_site"/>
</dbReference>
<dbReference type="FunFam" id="3.40.50.980:FF:000001">
    <property type="entry name" value="Non-ribosomal peptide synthetase"/>
    <property type="match status" value="1"/>
</dbReference>
<sequence>MMNPPTSQAHQVDGTLSILNYPPTRLPGPSLLHQLVTQPSPETAIDFLGDGNRQVSLSYTQLHYASDALAATIQATVGSLDDSKQFVVPVLLTQGPLLYISLLAILKAGGAFCPLNLDLPLERAQFILEDVEAKVVITTPDLAKQLPPAGEPGLVVLLVGEEGPPRPPENEVKRRQPSPHDLAYVMYTSGSTGTPKGVGVSHEAATQSLLAHDRHIPSFSRFLQFAAPTFDVSVFEIFFPLFRAKTLVSCTRSAMLDNLPGVIRRMSVDACELTPSVAGSLLRKRDSAPCLRLLLTIGEMLTKPVVEEFGGHDGQPSMLWGMYGPTEAAIHCTVQPSFACSMSTANIGVPFDTVSAFVLQLADTKGTSPDFRVLARGEVGELAVGGPQVATVYVNRPEMTAKAFIETPYGRLYRTGDKARILPDGSLECLGRIGGGQVKLRGQRMELGEVEHAALRAAGCHSAVAAVINSILVLFCAVDQTDGMTDAIEVACNSWLPGFMLPGDIVVMDAFPLLPSGKADRKGLIAGYTNPPAGPGATSRAAFKDELEQKLCSLAMTALGVQVQPDQPLQQAGLDSLTAIRLASLIREAGFPVSAIEVLNSRTIVALYAHVSKKAHDNRLASDFQHPGPSCWKVDIPELLSQKHSLFKDFGSVESVHPCTPLQTSMLAETAANPAAYCNWIKLRFPIACSEAAISSWFLQLVEKNEILRTGFYHHNGQFLQVVFQQLNESCISSSGSSAHEFELRDDRDFLTPFRVHILEPEKLREPRDGNVVVQLHHALYDGWSWDLILADLSALMQGKQPHERPQFSRIAHYYASPFFNGTSDAAKEFWGETLRGFQPPALPILRAETTPLSTVSTCLINVDIRPDELKTALNDIQCGAQTVFQASVAWLWSAMVGSEDVVVGTVTSGRTLPISLIEDVIGPCIAALPLRTDFSRVRSIKDLLSSIQGANRAILEHSILPLSEIKRAAGVRPGQAIYNVLLVYQQSLYSGQGGYLGGVEEVDHQDFLETPLLVEVEPRAHDFVVRITSLDNTIPDQQIRTLASCINQLASWMFRNFDSKISEIQTAFSPPALSIFNPKPITFGGVPDLAHAVDVVVAKTPNKEALCFAEQISDSAIRTTTLSFVQLNETANQIGSHLKDRGLEEGGVVAIVMEKSVLLYAGILAILKAGCAYLPLLPSTPKARIGTILRQAGVTFCLTDNSTGEQVLQEIPLTLVDLDELDYASLPSSPIVPRPDPERLAYVIYTSGSTGVPKGVCITQLNIVSNLDVLSRLYPVKDHSRLLQSCSQAFDVSVFEIFFAWTQGMCLCSGNNDTLFEDLERSIRKLDVTHLSMTPTVASLVDPAKVPAVEFLVTAGEAMTELVAKKWGGKLYQGYGPSETTNICSVKKMGPNQAIQHLGWSFENTSTFVLFRDSYDIAPLGCLGEFCFGGDQVAEGYLDMPALTSAKFINHPTLGRLYRSGDIGRMLSDGSMVILGRLDEQIKLRGQRVELGEITAMLRLSGAVKDCVSLFLRRDSEEDRDLIVSYFVPRGRQRGDYSVLELDEDLKSEVRSLFRLLTSRVPMYMVPSAIVPISVLPTTASGKLDRTRLTACYRQLSQRYLAAVTAQADEEEAPGEWTETEQRVAGVVSDALNVPRHEVQRWTPLGTLGLDSISAIQVVKSLYAHLGHRIPISVILQNPNIARLAKILSDLGPTKSLVPKTLDLLPMSLLAPLKAKLSEQGASTQDALPCTPLQQGMLAATASKNTYINRMLFLVSADPARLEKAWYTMISRHGILRTCFMTTHDSRHPIVQVVLDGWRPKWLNFDASTTPIDQCVAEQIALLGEALDSLQPMISLAWVQRKDQRILSFVCHHALYDGVAIEHLLYEVEQVYHGLLLPPAPSYAAFLQESSCLPEATDRFWADHLSGIGPKLLTELIDGSKGEGMMAKTQPLQLRLSDIREKIRELGISLLALVQTSWAITLGCVLRTDDVCFGNVVNGRSVSLEGINELVAPCFNTLPVRIDFSEAQQILELIKRVQRASTKALEFQFTPLRHINSLFSQSQARRLFDTLLLLQHTPRPLDNVIWKLEQDDGDMDVPLICEVVPDATRDEVVIKMHAQSVPSEIHQLILDLFIYCVETCLQYPAARILTPDGLPKQFRERLDAIPRLQPPTSATAAVQVEDETEESWDAAETAIRRVLAELSSSDEGQVRKTTTIYQLGLDSIGAVQVASMLRQTGYHVHASDVIATPTCQGLAHRITHEAEAKVDKSRYDFVSFHSQVQPQLISRGVFVPRTVDMILPCTPLQASMMAQFITSGGQDYFNYLAFRFDGLIEVAKIERAWEAVCVAHPILRTGLAPVEHKDCAFAMIQYDCRSFAPKIEIVNGSGAVSSLDQWRSRARQRVVQVPHERLFAVALVQNTDGMTMHLAIHHALYDAYSLHLIMSDISKALLHGLNIATLNDTEEVVADIMGQLSTSSNRIEGFWKQKAQQVVVNPFPVMTPLRQASREMMTEWWTSKATRAELERAVKDAGFSLQAVLQAAWTRVLSSYLGEPSVVFGVVLSGRNSEATRNAVFPCIGTLPIIATNAESNHELLTQMMQYNAEIFSHQHQPLTKIQNWLGHADSRLFDTLLVYQKFDIDDTEITSWRVVEDRANINYPISVEVEPEMGGGLKYRVTFFSDVLPREQAQILLRQFDAAVYHLAFGPDKHESDLFSDAPDIFSVLPPDKAELPTEVRFLHQFVERQSIETPEVTALSFVEAFQGGVPIEKSWTYKELNENGNRVGQMLAPYVNVGEIVAVYFDKCPEAYFSILGILKAGCAFVALDPGAPATRNEFILRDSGASALLTTNERRSDLGFNTTVRVFSINTADLPLMPSNHVVPSSPLEPSNVCYCLYTSGTTGTPKGCEITHDNAVQCMLAFRHIFKGKWDSDSRWLQFASLHFDVSVLEQYWSWSVGITLVAAPRDVILEDLSGTISRLGITHIDLTPSLARLVHPDDVPSLCRGVFITGGESLKQEILDVWGEKRVIYNFYGPTEATIGVTVYPQVPVNGRASNIGKQFINVGSFVLKPGTDLPVMRGAVGELCVSGRLVGKGYLKRQDLTAERFLLLQPFGERIYRTGDLVRLLHDGCFDFLGRADDQVKLRGQRLEIGEINHAIRKGVSEIRDVATLVVRNESQQKDLLVSFVMGENGSKSRNQELTLMEGSQAAELCQRARDACRSRLPGYMVPTYVLQVPFIPLSANNKAEIKRLKQLFASIEHERLISLASSAERSRGELSPLGVQIAGAIAAMQNIDAKTIKPNSSIFELGIDSISVLRLSRSLREKNLLHATPATILKNPLIGDLSKTLAVASKKASPGAESVASARQLVQGCSHRFRSLVCKELLVSPDDIQYIAPCSPLQEGMLSRSSDDFYFNTFRFNLAPTVKPETLQRALERTVELFPILRTKFVQTTDGFIQVALKKVKLPWNTMFLDSDKQQHRLNTPRLGSLDIPSLDISNPTLETGATSVLMDPPAQLIEGSSLPMWRTSHDKEDASLSSDGHPPISEESVTEAVMRWRKSWIDRNKNCLIQPFEVAYLDNPRHLALHIFHSLYDANSLQLILDRIVSEYHVLAQGSTATPAASAPSFVEALCYGPLQDFTSSKPFWVQHLQGFIYRPSPTGSNKTAVSIRSEFFFGDLEPLRTTLQVTHQAVVQAAWVGVLAKKLEMNPTIGMIVSGRAIDLEGPEKVVGPLFNTLPFHARLSSSERGPTTWASFIQDCHDFNASVLDFQHVPLRDIQKWCAGGRPLFDTLFSFQLQGESPTERRSILWEEVEMEPTPDYPLALEATLGSDGKMRLLLVSQQGAFDHESLVGLMDDLQGALTIMPRKLDENIIAGTLTFNSRLNTLVQDRAVADCHDAELTSSFTWTKDASRLRQEITELAETPVGLVKENVPVFELGLDSIDMIKLSARLKRNHGLLLTTSDLMKAQTIQGMVKLLHSRIDYMDSDADAEVTSEVQVLQDLTECVGESALPPTPLQEAMVADMIGSDFHLYFNHDICRLSPGVDADRLKAAWRTVVQQSDTLRSVFKPVEGSQFDFAYCQIPKPDFQGDLIFEVKLSSMDELARVSEAARLRARDGCGGTDLVQVTFVTMDKSDERFVVLSISHALYDGWSLGLLHQDVHAVYHGNPRVSTEIDRNDLLSQLLLPDKSKASTFWAGFLEGASCTMLPLTTLSGQQRTHLAESTSACAASNITEFCKSIGVTLQILGQACWAALLASRTGSLDVTFGVIISGRDSEQLEKAMFPTMNTVAVRSVLHGTVSSWLRYMQDNMINIQPFQHFGLRQAQKVARSNGPLFNSLFIQQQQPLAASGKADDLLWVSVGGESAVEYPVCVEMEMSGAGLIWRTACDGAHLSREDADGLVNQLDITLQHIVQSADQSVLAFSGQKMTICGLPLTEFEHVQQRDDESGHDVDSEKPGDAVWGSAESMIREVLADVSGIPVESILMNHSIYNLGLDSITAVKASSALQKRGIKIRFRDLLRAKSISEMATMLHHDPPLGAVNEIGLEKELSLLDGLDVSDILSAAGLDPSTVESVLPATSMQVHMLSVWQNTQGAIFYPDFRYELVGDVDLQSIIRAWGTLVTEIPILRTIFLPTGVRDVPILQVIVDHSHVELTSPSSPTPKSRRWLTKLKDRLSPESTAWSSQALEQQTGQPFSRLEVKRCGKKWTLTFKMHHAMYDAISLSVILSRFCAILSGVEAKPHVSQNTWKTALTAEYASKSKKAKEQFWREYLAGVTSTPLILNRAATTRAQSTPPKRRMFQDITNLSGTWSSQASQQIPWTKFVQKDAFPTVGLLVQRCMSRGISLQSLFLAAYAQFVASKTEQRDVVFGIYLANRSGHDELLNPPYPTLRLVPVRVRFQVGEAKLLDVATRIQNDIHVISSDTNATVGLWDLEDWAGVTIDSFVNFLGSPADNKVLSPPVGEVQLIANPSLEERKHAPRRGIEGMKIMESNAVRGSYPATIDVEVSVTGEAMTIGLFGPGDKVGPREASSAIEDIVEILKRLLVE</sequence>
<accession>A0AAN6XDL1</accession>
<keyword evidence="8" id="KW-1185">Reference proteome</keyword>
<dbReference type="SUPFAM" id="SSF56801">
    <property type="entry name" value="Acetyl-CoA synthetase-like"/>
    <property type="match status" value="3"/>
</dbReference>
<name>A0AAN6XDL1_9PEZI</name>
<evidence type="ECO:0000256" key="4">
    <source>
        <dbReference type="ARBA" id="ARBA00022598"/>
    </source>
</evidence>
<reference evidence="7" key="1">
    <citation type="journal article" date="2023" name="Mol. Phylogenet. Evol.">
        <title>Genome-scale phylogeny and comparative genomics of the fungal order Sordariales.</title>
        <authorList>
            <person name="Hensen N."/>
            <person name="Bonometti L."/>
            <person name="Westerberg I."/>
            <person name="Brannstrom I.O."/>
            <person name="Guillou S."/>
            <person name="Cros-Aarteil S."/>
            <person name="Calhoun S."/>
            <person name="Haridas S."/>
            <person name="Kuo A."/>
            <person name="Mondo S."/>
            <person name="Pangilinan J."/>
            <person name="Riley R."/>
            <person name="LaButti K."/>
            <person name="Andreopoulos B."/>
            <person name="Lipzen A."/>
            <person name="Chen C."/>
            <person name="Yan M."/>
            <person name="Daum C."/>
            <person name="Ng V."/>
            <person name="Clum A."/>
            <person name="Steindorff A."/>
            <person name="Ohm R.A."/>
            <person name="Martin F."/>
            <person name="Silar P."/>
            <person name="Natvig D.O."/>
            <person name="Lalanne C."/>
            <person name="Gautier V."/>
            <person name="Ament-Velasquez S.L."/>
            <person name="Kruys A."/>
            <person name="Hutchinson M.I."/>
            <person name="Powell A.J."/>
            <person name="Barry K."/>
            <person name="Miller A.N."/>
            <person name="Grigoriev I.V."/>
            <person name="Debuchy R."/>
            <person name="Gladieux P."/>
            <person name="Hiltunen Thoren M."/>
            <person name="Johannesson H."/>
        </authorList>
    </citation>
    <scope>NUCLEOTIDE SEQUENCE</scope>
    <source>
        <strain evidence="7">CBS 315.58</strain>
    </source>
</reference>
<dbReference type="FunFam" id="3.40.50.12780:FF:000024">
    <property type="entry name" value="Nonribosomal siderophore peptide synthase SidC"/>
    <property type="match status" value="2"/>
</dbReference>
<dbReference type="SMART" id="SM00823">
    <property type="entry name" value="PKS_PP"/>
    <property type="match status" value="6"/>
</dbReference>
<dbReference type="SUPFAM" id="SSF52777">
    <property type="entry name" value="CoA-dependent acyltransferases"/>
    <property type="match status" value="12"/>
</dbReference>
<comment type="pathway">
    <text evidence="1">Siderophore biosynthesis.</text>
</comment>
<dbReference type="Gene3D" id="1.10.1200.10">
    <property type="entry name" value="ACP-like"/>
    <property type="match status" value="6"/>
</dbReference>
<dbReference type="CDD" id="cd05918">
    <property type="entry name" value="A_NRPS_SidN3_like"/>
    <property type="match status" value="2"/>
</dbReference>